<dbReference type="InterPro" id="IPR038765">
    <property type="entry name" value="Papain-like_cys_pep_sf"/>
</dbReference>
<comment type="caution">
    <text evidence="1">The sequence shown here is derived from an EMBL/GenBank/DDBJ whole genome shotgun (WGS) entry which is preliminary data.</text>
</comment>
<dbReference type="EMBL" id="BAABME010003890">
    <property type="protein sequence ID" value="GAA0160457.1"/>
    <property type="molecule type" value="Genomic_DNA"/>
</dbReference>
<organism evidence="1 2">
    <name type="scientific">Lithospermum erythrorhizon</name>
    <name type="common">Purple gromwell</name>
    <name type="synonym">Lithospermum officinale var. erythrorhizon</name>
    <dbReference type="NCBI Taxonomy" id="34254"/>
    <lineage>
        <taxon>Eukaryota</taxon>
        <taxon>Viridiplantae</taxon>
        <taxon>Streptophyta</taxon>
        <taxon>Embryophyta</taxon>
        <taxon>Tracheophyta</taxon>
        <taxon>Spermatophyta</taxon>
        <taxon>Magnoliopsida</taxon>
        <taxon>eudicotyledons</taxon>
        <taxon>Gunneridae</taxon>
        <taxon>Pentapetalae</taxon>
        <taxon>asterids</taxon>
        <taxon>lamiids</taxon>
        <taxon>Boraginales</taxon>
        <taxon>Boraginaceae</taxon>
        <taxon>Boraginoideae</taxon>
        <taxon>Lithospermeae</taxon>
        <taxon>Lithospermum</taxon>
    </lineage>
</organism>
<dbReference type="AlphaFoldDB" id="A0AAV3QBC8"/>
<proteinExistence type="predicted"/>
<evidence type="ECO:0008006" key="3">
    <source>
        <dbReference type="Google" id="ProtNLM"/>
    </source>
</evidence>
<gene>
    <name evidence="1" type="ORF">LIER_17006</name>
</gene>
<dbReference type="SUPFAM" id="SSF54001">
    <property type="entry name" value="Cysteine proteinases"/>
    <property type="match status" value="1"/>
</dbReference>
<keyword evidence="2" id="KW-1185">Reference proteome</keyword>
<evidence type="ECO:0000313" key="2">
    <source>
        <dbReference type="Proteomes" id="UP001454036"/>
    </source>
</evidence>
<sequence length="175" mass="19766">MSEIKENVYFSSRESAYIPKVEDQGLAGTCCIFASLSALSWAVAIKYRKYPPTFSPQHCVDHIIDLKFFPLYQLFTGTRVDIVLDFLKTNGATLSCNYRSYSGIIQPANNALFTGTRVDIVLDFLKTNGATLSCNYRSYSGIIQPANNAYRKYPPTFSPQHCVDHIIDLKFSPFY</sequence>
<reference evidence="1 2" key="1">
    <citation type="submission" date="2024-01" db="EMBL/GenBank/DDBJ databases">
        <title>The complete chloroplast genome sequence of Lithospermum erythrorhizon: insights into the phylogenetic relationship among Boraginaceae species and the maternal lineages of purple gromwells.</title>
        <authorList>
            <person name="Okada T."/>
            <person name="Watanabe K."/>
        </authorList>
    </citation>
    <scope>NUCLEOTIDE SEQUENCE [LARGE SCALE GENOMIC DNA]</scope>
</reference>
<evidence type="ECO:0000313" key="1">
    <source>
        <dbReference type="EMBL" id="GAA0160457.1"/>
    </source>
</evidence>
<name>A0AAV3QBC8_LITER</name>
<dbReference type="Proteomes" id="UP001454036">
    <property type="component" value="Unassembled WGS sequence"/>
</dbReference>
<accession>A0AAV3QBC8</accession>
<protein>
    <recommendedName>
        <fullName evidence="3">Peptidase C1A papain C-terminal domain-containing protein</fullName>
    </recommendedName>
</protein>
<dbReference type="Gene3D" id="3.90.70.10">
    <property type="entry name" value="Cysteine proteinases"/>
    <property type="match status" value="1"/>
</dbReference>